<dbReference type="Pfam" id="PF07719">
    <property type="entry name" value="TPR_2"/>
    <property type="match status" value="1"/>
</dbReference>
<comment type="similarity">
    <text evidence="4">Belongs to the TMTC family.</text>
</comment>
<feature type="transmembrane region" description="Helical" evidence="14">
    <location>
        <begin position="200"/>
        <end position="219"/>
    </location>
</feature>
<feature type="repeat" description="TPR" evidence="13">
    <location>
        <begin position="329"/>
        <end position="362"/>
    </location>
</feature>
<comment type="pathway">
    <text evidence="3">Protein modification; protein glycosylation.</text>
</comment>
<evidence type="ECO:0000256" key="7">
    <source>
        <dbReference type="ARBA" id="ARBA00022692"/>
    </source>
</evidence>
<evidence type="ECO:0000256" key="1">
    <source>
        <dbReference type="ARBA" id="ARBA00004141"/>
    </source>
</evidence>
<keyword evidence="10" id="KW-0256">Endoplasmic reticulum</keyword>
<evidence type="ECO:0000256" key="2">
    <source>
        <dbReference type="ARBA" id="ARBA00004240"/>
    </source>
</evidence>
<protein>
    <recommendedName>
        <fullName evidence="5">dolichyl-phosphate-mannose--protein mannosyltransferase</fullName>
        <ecNumber evidence="5">2.4.1.109</ecNumber>
    </recommendedName>
</protein>
<keyword evidence="11 14" id="KW-1133">Transmembrane helix</keyword>
<keyword evidence="6" id="KW-0808">Transferase</keyword>
<dbReference type="Gene3D" id="1.25.40.10">
    <property type="entry name" value="Tetratricopeptide repeat domain"/>
    <property type="match status" value="2"/>
</dbReference>
<dbReference type="EMBL" id="CAXAMN010024550">
    <property type="protein sequence ID" value="CAK9087564.1"/>
    <property type="molecule type" value="Genomic_DNA"/>
</dbReference>
<comment type="subcellular location">
    <subcellularLocation>
        <location evidence="2">Endoplasmic reticulum</location>
    </subcellularLocation>
    <subcellularLocation>
        <location evidence="1">Membrane</location>
        <topology evidence="1">Multi-pass membrane protein</topology>
    </subcellularLocation>
</comment>
<organism evidence="16 17">
    <name type="scientific">Durusdinium trenchii</name>
    <dbReference type="NCBI Taxonomy" id="1381693"/>
    <lineage>
        <taxon>Eukaryota</taxon>
        <taxon>Sar</taxon>
        <taxon>Alveolata</taxon>
        <taxon>Dinophyceae</taxon>
        <taxon>Suessiales</taxon>
        <taxon>Symbiodiniaceae</taxon>
        <taxon>Durusdinium</taxon>
    </lineage>
</organism>
<evidence type="ECO:0000256" key="6">
    <source>
        <dbReference type="ARBA" id="ARBA00022679"/>
    </source>
</evidence>
<keyword evidence="12 14" id="KW-0472">Membrane</keyword>
<evidence type="ECO:0000256" key="4">
    <source>
        <dbReference type="ARBA" id="ARBA00007882"/>
    </source>
</evidence>
<dbReference type="PANTHER" id="PTHR44227:SF3">
    <property type="entry name" value="PROTEIN O-MANNOSYL-TRANSFERASE TMTC4"/>
    <property type="match status" value="1"/>
</dbReference>
<feature type="domain" description="DUF1736" evidence="15">
    <location>
        <begin position="155"/>
        <end position="210"/>
    </location>
</feature>
<feature type="transmembrane region" description="Helical" evidence="14">
    <location>
        <begin position="231"/>
        <end position="254"/>
    </location>
</feature>
<dbReference type="PANTHER" id="PTHR44227">
    <property type="match status" value="1"/>
</dbReference>
<keyword evidence="8" id="KW-0677">Repeat</keyword>
<evidence type="ECO:0000256" key="5">
    <source>
        <dbReference type="ARBA" id="ARBA00012839"/>
    </source>
</evidence>
<evidence type="ECO:0000256" key="13">
    <source>
        <dbReference type="PROSITE-ProRule" id="PRU00339"/>
    </source>
</evidence>
<dbReference type="PROSITE" id="PS50005">
    <property type="entry name" value="TPR"/>
    <property type="match status" value="1"/>
</dbReference>
<dbReference type="SUPFAM" id="SSF48452">
    <property type="entry name" value="TPR-like"/>
    <property type="match status" value="1"/>
</dbReference>
<proteinExistence type="inferred from homology"/>
<evidence type="ECO:0000256" key="12">
    <source>
        <dbReference type="ARBA" id="ARBA00023136"/>
    </source>
</evidence>
<comment type="caution">
    <text evidence="16">The sequence shown here is derived from an EMBL/GenBank/DDBJ whole genome shotgun (WGS) entry which is preliminary data.</text>
</comment>
<evidence type="ECO:0000256" key="3">
    <source>
        <dbReference type="ARBA" id="ARBA00004922"/>
    </source>
</evidence>
<feature type="transmembrane region" description="Helical" evidence="14">
    <location>
        <begin position="160"/>
        <end position="180"/>
    </location>
</feature>
<evidence type="ECO:0000256" key="8">
    <source>
        <dbReference type="ARBA" id="ARBA00022737"/>
    </source>
</evidence>
<keyword evidence="17" id="KW-1185">Reference proteome</keyword>
<evidence type="ECO:0000256" key="10">
    <source>
        <dbReference type="ARBA" id="ARBA00022824"/>
    </source>
</evidence>
<feature type="transmembrane region" description="Helical" evidence="14">
    <location>
        <begin position="285"/>
        <end position="303"/>
    </location>
</feature>
<keyword evidence="7 14" id="KW-0812">Transmembrane</keyword>
<dbReference type="Proteomes" id="UP001642484">
    <property type="component" value="Unassembled WGS sequence"/>
</dbReference>
<sequence>MFSPDSLHIIKHDLQTGVASDGNVTGSRGHKIVIRGASGQECWQTARSQILYKFLAAGQCKLVDRIDLSDVKVSSWLGKQMEQMTMRQDCAYKGVPLNRMAPQRGLRIEELALEVDRILHPDCAGARDEDLFDELWLAIYSPFGIHFLQHPGGKDPYIRGLSYALVHGMYIKLLLWPVFLCYDYSMDAVPLVESLQDARLLLPCAAYLGFVLCGCHTLQRLTVRGAHSAKGAVLGLAIFVLSFLPMTNLLFPIGTLVAERLLYLPSIGFLVVLVCFAYDWARGPVRWLAFLLAGMLLAWWWWLCHARVGDWRTVEQITLVDGLKQLRSSRTQFNLANLYLQSQRMDEALAAYRRAVAADPQERDSQPLYHAGQILMYKGHYQEAETLLHKAVTGYFSPLTLHEEEVWHDYALALWHVGKHMEAAENFQNAIITNPSFPKGHNNLACALVLLGLSSQPVNMPLVQQGLQAAEHAITLAPLVPLYWRNAAVLLSLAGDLAAAQGAWERFRQMDAPTAAREEVQGIPRDCTWEFYFR</sequence>
<accession>A0ABP0QHR5</accession>
<evidence type="ECO:0000256" key="14">
    <source>
        <dbReference type="SAM" id="Phobius"/>
    </source>
</evidence>
<gene>
    <name evidence="16" type="ORF">CCMP2556_LOCUS42331</name>
</gene>
<evidence type="ECO:0000313" key="17">
    <source>
        <dbReference type="Proteomes" id="UP001642484"/>
    </source>
</evidence>
<name>A0ABP0QHR5_9DINO</name>
<feature type="transmembrane region" description="Helical" evidence="14">
    <location>
        <begin position="260"/>
        <end position="278"/>
    </location>
</feature>
<reference evidence="16 17" key="1">
    <citation type="submission" date="2024-02" db="EMBL/GenBank/DDBJ databases">
        <authorList>
            <person name="Chen Y."/>
            <person name="Shah S."/>
            <person name="Dougan E. K."/>
            <person name="Thang M."/>
            <person name="Chan C."/>
        </authorList>
    </citation>
    <scope>NUCLEOTIDE SEQUENCE [LARGE SCALE GENOMIC DNA]</scope>
</reference>
<evidence type="ECO:0000259" key="15">
    <source>
        <dbReference type="Pfam" id="PF08409"/>
    </source>
</evidence>
<dbReference type="SMART" id="SM00028">
    <property type="entry name" value="TPR"/>
    <property type="match status" value="2"/>
</dbReference>
<dbReference type="InterPro" id="IPR019734">
    <property type="entry name" value="TPR_rpt"/>
</dbReference>
<dbReference type="InterPro" id="IPR052346">
    <property type="entry name" value="O-mannosyl-transferase_TMTC"/>
</dbReference>
<evidence type="ECO:0000256" key="11">
    <source>
        <dbReference type="ARBA" id="ARBA00022989"/>
    </source>
</evidence>
<evidence type="ECO:0000313" key="16">
    <source>
        <dbReference type="EMBL" id="CAK9087564.1"/>
    </source>
</evidence>
<keyword evidence="9 13" id="KW-0802">TPR repeat</keyword>
<dbReference type="InterPro" id="IPR013618">
    <property type="entry name" value="TMTC_DUF1736"/>
</dbReference>
<dbReference type="InterPro" id="IPR013105">
    <property type="entry name" value="TPR_2"/>
</dbReference>
<dbReference type="EC" id="2.4.1.109" evidence="5"/>
<evidence type="ECO:0000256" key="9">
    <source>
        <dbReference type="ARBA" id="ARBA00022803"/>
    </source>
</evidence>
<dbReference type="InterPro" id="IPR011990">
    <property type="entry name" value="TPR-like_helical_dom_sf"/>
</dbReference>
<dbReference type="Pfam" id="PF08409">
    <property type="entry name" value="TMTC_DUF1736"/>
    <property type="match status" value="1"/>
</dbReference>